<dbReference type="OMA" id="MTECHKS"/>
<evidence type="ECO:0000256" key="2">
    <source>
        <dbReference type="ARBA" id="ARBA00022553"/>
    </source>
</evidence>
<proteinExistence type="predicted"/>
<feature type="compositionally biased region" description="Basic and acidic residues" evidence="13">
    <location>
        <begin position="237"/>
        <end position="255"/>
    </location>
</feature>
<reference evidence="15" key="2">
    <citation type="submission" date="2025-09" db="UniProtKB">
        <authorList>
            <consortium name="Ensembl"/>
        </authorList>
    </citation>
    <scope>IDENTIFICATION</scope>
</reference>
<evidence type="ECO:0000313" key="15">
    <source>
        <dbReference type="Ensembl" id="ENSSPUP00000022584.1"/>
    </source>
</evidence>
<dbReference type="GO" id="GO:0003677">
    <property type="term" value="F:DNA binding"/>
    <property type="evidence" value="ECO:0007669"/>
    <property type="project" value="UniProtKB-KW"/>
</dbReference>
<keyword evidence="3" id="KW-0227">DNA damage</keyword>
<dbReference type="GO" id="GO:0008263">
    <property type="term" value="F:pyrimidine-specific mismatch base pair DNA N-glycosylase activity"/>
    <property type="evidence" value="ECO:0007669"/>
    <property type="project" value="Ensembl"/>
</dbReference>
<keyword evidence="7" id="KW-0539">Nucleus</keyword>
<dbReference type="InterPro" id="IPR001739">
    <property type="entry name" value="Methyl_CpG_DNA-bd"/>
</dbReference>
<feature type="compositionally biased region" description="Basic and acidic residues" evidence="13">
    <location>
        <begin position="189"/>
        <end position="204"/>
    </location>
</feature>
<feature type="domain" description="MBD" evidence="14">
    <location>
        <begin position="42"/>
        <end position="114"/>
    </location>
</feature>
<reference evidence="15" key="1">
    <citation type="submission" date="2025-08" db="UniProtKB">
        <authorList>
            <consortium name="Ensembl"/>
        </authorList>
    </citation>
    <scope>IDENTIFICATION</scope>
</reference>
<dbReference type="SUPFAM" id="SSF48150">
    <property type="entry name" value="DNA-glycosylase"/>
    <property type="match status" value="1"/>
</dbReference>
<comment type="function">
    <text evidence="8">Mismatch-specific DNA N-glycosylase involved in DNA repair. Has thymine glycosylase activity and is specific for G:T mismatches within methylated and unmethylated CpG sites. Can also remove uracil or 5-fluorouracil in G:U mismatches. Has no lyase activity. Was first identified as methyl-CpG-binding protein.</text>
</comment>
<dbReference type="InterPro" id="IPR011257">
    <property type="entry name" value="DNA_glycosylase"/>
</dbReference>
<dbReference type="FunFam" id="1.10.340.30:FF:000051">
    <property type="entry name" value="Methyl-CpG-binding domain protein 4"/>
    <property type="match status" value="1"/>
</dbReference>
<dbReference type="GO" id="GO:0006281">
    <property type="term" value="P:DNA repair"/>
    <property type="evidence" value="ECO:0007669"/>
    <property type="project" value="UniProtKB-KW"/>
</dbReference>
<feature type="region of interest" description="Disordered" evidence="13">
    <location>
        <begin position="323"/>
        <end position="349"/>
    </location>
</feature>
<keyword evidence="16" id="KW-1185">Reference proteome</keyword>
<accession>A0A8D0HIP5</accession>
<comment type="subcellular location">
    <subcellularLocation>
        <location evidence="1">Nucleus</location>
    </subcellularLocation>
</comment>
<keyword evidence="4" id="KW-0378">Hydrolase</keyword>
<feature type="compositionally biased region" description="Polar residues" evidence="13">
    <location>
        <begin position="256"/>
        <end position="270"/>
    </location>
</feature>
<dbReference type="AlphaFoldDB" id="A0A8D0HIP5"/>
<organism evidence="15 16">
    <name type="scientific">Sphenodon punctatus</name>
    <name type="common">Tuatara</name>
    <name type="synonym">Hatteria punctata</name>
    <dbReference type="NCBI Taxonomy" id="8508"/>
    <lineage>
        <taxon>Eukaryota</taxon>
        <taxon>Metazoa</taxon>
        <taxon>Chordata</taxon>
        <taxon>Craniata</taxon>
        <taxon>Vertebrata</taxon>
        <taxon>Euteleostomi</taxon>
        <taxon>Lepidosauria</taxon>
        <taxon>Sphenodontia</taxon>
        <taxon>Sphenodontidae</taxon>
        <taxon>Sphenodon</taxon>
    </lineage>
</organism>
<evidence type="ECO:0000256" key="4">
    <source>
        <dbReference type="ARBA" id="ARBA00022801"/>
    </source>
</evidence>
<evidence type="ECO:0000256" key="1">
    <source>
        <dbReference type="ARBA" id="ARBA00004123"/>
    </source>
</evidence>
<evidence type="ECO:0000256" key="5">
    <source>
        <dbReference type="ARBA" id="ARBA00023125"/>
    </source>
</evidence>
<dbReference type="Proteomes" id="UP000694392">
    <property type="component" value="Unplaced"/>
</dbReference>
<dbReference type="PIRSF" id="PIRSF038005">
    <property type="entry name" value="Methyl_CpG_bd_MBD4"/>
    <property type="match status" value="1"/>
</dbReference>
<dbReference type="InterPro" id="IPR017352">
    <property type="entry name" value="MBD4"/>
</dbReference>
<evidence type="ECO:0000256" key="13">
    <source>
        <dbReference type="SAM" id="MobiDB-lite"/>
    </source>
</evidence>
<evidence type="ECO:0000256" key="6">
    <source>
        <dbReference type="ARBA" id="ARBA00023204"/>
    </source>
</evidence>
<evidence type="ECO:0000256" key="7">
    <source>
        <dbReference type="ARBA" id="ARBA00023242"/>
    </source>
</evidence>
<protein>
    <recommendedName>
        <fullName evidence="10">Methyl-CpG-binding domain protein 4</fullName>
    </recommendedName>
    <alternativeName>
        <fullName evidence="11">Methyl-CpG-binding protein MBD4</fullName>
    </alternativeName>
    <alternativeName>
        <fullName evidence="12">Mismatch-specific DNA N-glycosylase</fullName>
    </alternativeName>
</protein>
<dbReference type="PROSITE" id="PS50982">
    <property type="entry name" value="MBD"/>
    <property type="match status" value="1"/>
</dbReference>
<name>A0A8D0HIP5_SPHPU</name>
<evidence type="ECO:0000256" key="3">
    <source>
        <dbReference type="ARBA" id="ARBA00022763"/>
    </source>
</evidence>
<dbReference type="Gene3D" id="3.30.890.10">
    <property type="entry name" value="Methyl-cpg-binding Protein 2, Chain A"/>
    <property type="match status" value="1"/>
</dbReference>
<dbReference type="Gene3D" id="1.10.340.30">
    <property type="entry name" value="Hypothetical protein, domain 2"/>
    <property type="match status" value="1"/>
</dbReference>
<dbReference type="InterPro" id="IPR016177">
    <property type="entry name" value="DNA-bd_dom_sf"/>
</dbReference>
<evidence type="ECO:0000256" key="9">
    <source>
        <dbReference type="ARBA" id="ARBA00062707"/>
    </source>
</evidence>
<evidence type="ECO:0000256" key="10">
    <source>
        <dbReference type="ARBA" id="ARBA00069821"/>
    </source>
</evidence>
<gene>
    <name evidence="15" type="primary">MBD4</name>
</gene>
<feature type="compositionally biased region" description="Basic residues" evidence="13">
    <location>
        <begin position="119"/>
        <end position="132"/>
    </location>
</feature>
<dbReference type="SUPFAM" id="SSF54171">
    <property type="entry name" value="DNA-binding domain"/>
    <property type="match status" value="1"/>
</dbReference>
<dbReference type="CDD" id="cd01396">
    <property type="entry name" value="MeCP2_MBD"/>
    <property type="match status" value="1"/>
</dbReference>
<dbReference type="Ensembl" id="ENSSPUT00000024081.1">
    <property type="protein sequence ID" value="ENSSPUP00000022584.1"/>
    <property type="gene ID" value="ENSSPUG00000017344.1"/>
</dbReference>
<evidence type="ECO:0000256" key="11">
    <source>
        <dbReference type="ARBA" id="ARBA00076709"/>
    </source>
</evidence>
<feature type="region of interest" description="Disordered" evidence="13">
    <location>
        <begin position="112"/>
        <end position="148"/>
    </location>
</feature>
<evidence type="ECO:0000313" key="16">
    <source>
        <dbReference type="Proteomes" id="UP000694392"/>
    </source>
</evidence>
<evidence type="ECO:0000256" key="8">
    <source>
        <dbReference type="ARBA" id="ARBA00055831"/>
    </source>
</evidence>
<sequence>MKQNAEEKKDQLVTETRVCFGSQKEDAESTVQCKNDVDAASVAVSVWCHKAIPDGWEKITKQRQSGKTAGKYDVYFISPQGMKFRSKSALADYFSKSGETVLKTVDFDFSAPSENNTKSRAKRSKAKTVRPRLQKDGSNSKTLDLRVQSGKEEDTFSLQNEALELQMGCEQLENISICLEGKDDLVTNDAQSKDSDLRGKENENIGKGNQNRKVRKGSARKNLDHGQNKRQRNTSCNKREAENNETKKLRRKEDACSSSSDRVSDQNLNHVGTRKRKTLVKGKSLISESQSEMYRVSATTLLEDESETTEELKCEKGPNDIAILTSDNDIADPEFGNERNPGHLSSQDFKSSVETDVVISQSQDETSFTSVKMLQDNVPRTQVERRKTSPYFSNKYSKEAQSPPRRKAFRKWTPPRSPFNLVQETLFHDPWKLLIATIFLNKTSGKMAIPVLWEFLEKYPSPEVTRTSDWKEMSDLLKPLGLYELRAKTIIRFSDEYLTKQWKYPIELHGIGKYGNDSYRIFCINEWKQVHPQDHKLNVYQAWLWENHEKLNLG</sequence>
<dbReference type="GO" id="GO:0016607">
    <property type="term" value="C:nuclear speck"/>
    <property type="evidence" value="ECO:0007669"/>
    <property type="project" value="Ensembl"/>
</dbReference>
<evidence type="ECO:0000256" key="12">
    <source>
        <dbReference type="ARBA" id="ARBA00083330"/>
    </source>
</evidence>
<comment type="subunit">
    <text evidence="9">Interacts with MLH1.</text>
</comment>
<dbReference type="InterPro" id="IPR045138">
    <property type="entry name" value="MeCP2/MBD4"/>
</dbReference>
<evidence type="ECO:0000259" key="14">
    <source>
        <dbReference type="PROSITE" id="PS50982"/>
    </source>
</evidence>
<dbReference type="SMART" id="SM00391">
    <property type="entry name" value="MBD"/>
    <property type="match status" value="1"/>
</dbReference>
<keyword evidence="6" id="KW-0234">DNA repair</keyword>
<feature type="region of interest" description="Disordered" evidence="13">
    <location>
        <begin position="189"/>
        <end position="276"/>
    </location>
</feature>
<keyword evidence="5" id="KW-0238">DNA-binding</keyword>
<dbReference type="Pfam" id="PF01429">
    <property type="entry name" value="MBD"/>
    <property type="match status" value="1"/>
</dbReference>
<feature type="compositionally biased region" description="Basic residues" evidence="13">
    <location>
        <begin position="210"/>
        <end position="219"/>
    </location>
</feature>
<dbReference type="PANTHER" id="PTHR15074">
    <property type="entry name" value="METHYL-CPG-BINDING PROTEIN"/>
    <property type="match status" value="1"/>
</dbReference>
<dbReference type="PANTHER" id="PTHR15074:SF7">
    <property type="entry name" value="METHYL-CPG-BINDING DOMAIN PROTEIN 4"/>
    <property type="match status" value="1"/>
</dbReference>
<dbReference type="GeneTree" id="ENSGT00530000063687"/>
<keyword evidence="2" id="KW-0597">Phosphoprotein</keyword>